<keyword evidence="3" id="KW-0804">Transcription</keyword>
<dbReference type="Pfam" id="PF13377">
    <property type="entry name" value="Peripla_BP_3"/>
    <property type="match status" value="1"/>
</dbReference>
<organism evidence="5 6">
    <name type="scientific">Paenibacillus spongiae</name>
    <dbReference type="NCBI Taxonomy" id="2909671"/>
    <lineage>
        <taxon>Bacteria</taxon>
        <taxon>Bacillati</taxon>
        <taxon>Bacillota</taxon>
        <taxon>Bacilli</taxon>
        <taxon>Bacillales</taxon>
        <taxon>Paenibacillaceae</taxon>
        <taxon>Paenibacillus</taxon>
    </lineage>
</organism>
<name>A0ABY5S0V8_9BACL</name>
<evidence type="ECO:0000259" key="4">
    <source>
        <dbReference type="PROSITE" id="PS50932"/>
    </source>
</evidence>
<evidence type="ECO:0000256" key="2">
    <source>
        <dbReference type="ARBA" id="ARBA00023125"/>
    </source>
</evidence>
<evidence type="ECO:0000256" key="3">
    <source>
        <dbReference type="ARBA" id="ARBA00023163"/>
    </source>
</evidence>
<keyword evidence="6" id="KW-1185">Reference proteome</keyword>
<dbReference type="Proteomes" id="UP001057877">
    <property type="component" value="Chromosome"/>
</dbReference>
<dbReference type="InterPro" id="IPR028082">
    <property type="entry name" value="Peripla_BP_I"/>
</dbReference>
<dbReference type="SUPFAM" id="SSF53822">
    <property type="entry name" value="Periplasmic binding protein-like I"/>
    <property type="match status" value="1"/>
</dbReference>
<dbReference type="PROSITE" id="PS50932">
    <property type="entry name" value="HTH_LACI_2"/>
    <property type="match status" value="1"/>
</dbReference>
<dbReference type="Pfam" id="PF00356">
    <property type="entry name" value="LacI"/>
    <property type="match status" value="1"/>
</dbReference>
<gene>
    <name evidence="5" type="ORF">L1F29_18630</name>
</gene>
<dbReference type="Gene3D" id="1.10.260.40">
    <property type="entry name" value="lambda repressor-like DNA-binding domains"/>
    <property type="match status" value="1"/>
</dbReference>
<dbReference type="SMART" id="SM00354">
    <property type="entry name" value="HTH_LACI"/>
    <property type="match status" value="1"/>
</dbReference>
<dbReference type="RefSeq" id="WP_258383575.1">
    <property type="nucleotide sequence ID" value="NZ_CP091430.1"/>
</dbReference>
<evidence type="ECO:0000313" key="6">
    <source>
        <dbReference type="Proteomes" id="UP001057877"/>
    </source>
</evidence>
<dbReference type="PROSITE" id="PS00356">
    <property type="entry name" value="HTH_LACI_1"/>
    <property type="match status" value="1"/>
</dbReference>
<sequence length="333" mass="36270">MITIKDIAARAGVSFSTVSKALRNSPLVQDSTKRLIMDIAEEMGYRPNIAARKLVSKKSGAIGVVWPSIERTAPSSLLTIINAELELSGYTTLLSINRLESAIEIFHRFQVDAILVFGDHSGQASRLASLAASIPILIYGSGIHLPFMTVDVNRSKATRLAVGHLIEIGHRRIGYIGRPEQPDPLQLEKIDAFRAEMKRYGAPCPEDCIVPIQGMEYHDGYAAAKQLLQSSNPPTALISGSFDLTRGILKAITEIGLTVPRDLSVVSYDNIPQMSDLDIPMTVVGVEIQHTAQQISGTLIAMLDAPFSEKTLMLEPELIVRASTAPHQEIHQG</sequence>
<keyword evidence="2" id="KW-0238">DNA-binding</keyword>
<feature type="domain" description="HTH lacI-type" evidence="4">
    <location>
        <begin position="2"/>
        <end position="56"/>
    </location>
</feature>
<dbReference type="PANTHER" id="PTHR30146">
    <property type="entry name" value="LACI-RELATED TRANSCRIPTIONAL REPRESSOR"/>
    <property type="match status" value="1"/>
</dbReference>
<dbReference type="SUPFAM" id="SSF47413">
    <property type="entry name" value="lambda repressor-like DNA-binding domains"/>
    <property type="match status" value="1"/>
</dbReference>
<keyword evidence="1" id="KW-0805">Transcription regulation</keyword>
<accession>A0ABY5S0V8</accession>
<reference evidence="5" key="1">
    <citation type="submission" date="2022-01" db="EMBL/GenBank/DDBJ databases">
        <title>Paenibacillus spongiae sp. nov., isolated from marine sponge.</title>
        <authorList>
            <person name="Li Z."/>
            <person name="Zhang M."/>
        </authorList>
    </citation>
    <scope>NUCLEOTIDE SEQUENCE</scope>
    <source>
        <strain evidence="5">PHS-Z3</strain>
    </source>
</reference>
<dbReference type="EMBL" id="CP091430">
    <property type="protein sequence ID" value="UVI27487.1"/>
    <property type="molecule type" value="Genomic_DNA"/>
</dbReference>
<evidence type="ECO:0000313" key="5">
    <source>
        <dbReference type="EMBL" id="UVI27487.1"/>
    </source>
</evidence>
<protein>
    <submittedName>
        <fullName evidence="5">LacI family transcriptional regulator</fullName>
    </submittedName>
</protein>
<dbReference type="InterPro" id="IPR046335">
    <property type="entry name" value="LacI/GalR-like_sensor"/>
</dbReference>
<dbReference type="PANTHER" id="PTHR30146:SF109">
    <property type="entry name" value="HTH-TYPE TRANSCRIPTIONAL REGULATOR GALS"/>
    <property type="match status" value="1"/>
</dbReference>
<dbReference type="InterPro" id="IPR010982">
    <property type="entry name" value="Lambda_DNA-bd_dom_sf"/>
</dbReference>
<dbReference type="CDD" id="cd01392">
    <property type="entry name" value="HTH_LacI"/>
    <property type="match status" value="1"/>
</dbReference>
<proteinExistence type="predicted"/>
<dbReference type="InterPro" id="IPR000843">
    <property type="entry name" value="HTH_LacI"/>
</dbReference>
<evidence type="ECO:0000256" key="1">
    <source>
        <dbReference type="ARBA" id="ARBA00023015"/>
    </source>
</evidence>
<dbReference type="Gene3D" id="3.40.50.2300">
    <property type="match status" value="2"/>
</dbReference>